<reference evidence="1 2" key="1">
    <citation type="submission" date="2020-02" db="EMBL/GenBank/DDBJ databases">
        <authorList>
            <person name="Li X.-J."/>
            <person name="Feng X.-M."/>
        </authorList>
    </citation>
    <scope>NUCLEOTIDE SEQUENCE [LARGE SCALE GENOMIC DNA]</scope>
    <source>
        <strain evidence="1 2">CGMCC 4.7225</strain>
    </source>
</reference>
<dbReference type="RefSeq" id="WP_163819605.1">
    <property type="nucleotide sequence ID" value="NZ_JAAGOB010000008.1"/>
</dbReference>
<dbReference type="EMBL" id="JAAGOB010000008">
    <property type="protein sequence ID" value="NED96828.1"/>
    <property type="molecule type" value="Genomic_DNA"/>
</dbReference>
<sequence length="222" mass="24694">MKNTRFVSGLWEHVNATDRSGGGYLTTYEVAARTRDEASLPHAAHSDRHMVTRDVMMAIVERQTDLHNVPRPVAQRDSFPTPAGEAFPLLDYLSWDGHRVRVEFRHVIEVGDDKPSTVATGHFHLAPDADGLYHLNQLGWDLHPVPRDSRMLRPVSSTLHPAVDDMARRAVDAVENGDIGYGAASRVLLRDITVMARRPRLDALSSLRVSHGQESPSRGVTL</sequence>
<evidence type="ECO:0000313" key="2">
    <source>
        <dbReference type="Proteomes" id="UP000469185"/>
    </source>
</evidence>
<proteinExistence type="predicted"/>
<accession>A0A6N9YPQ6</accession>
<dbReference type="Proteomes" id="UP000469185">
    <property type="component" value="Unassembled WGS sequence"/>
</dbReference>
<name>A0A6N9YPQ6_9ACTN</name>
<evidence type="ECO:0000313" key="1">
    <source>
        <dbReference type="EMBL" id="NED96828.1"/>
    </source>
</evidence>
<gene>
    <name evidence="1" type="ORF">G1H11_16085</name>
</gene>
<protein>
    <submittedName>
        <fullName evidence="1">Uncharacterized protein</fullName>
    </submittedName>
</protein>
<comment type="caution">
    <text evidence="1">The sequence shown here is derived from an EMBL/GenBank/DDBJ whole genome shotgun (WGS) entry which is preliminary data.</text>
</comment>
<dbReference type="AlphaFoldDB" id="A0A6N9YPQ6"/>
<keyword evidence="2" id="KW-1185">Reference proteome</keyword>
<organism evidence="1 2">
    <name type="scientific">Phytoactinopolyspora alkaliphila</name>
    <dbReference type="NCBI Taxonomy" id="1783498"/>
    <lineage>
        <taxon>Bacteria</taxon>
        <taxon>Bacillati</taxon>
        <taxon>Actinomycetota</taxon>
        <taxon>Actinomycetes</taxon>
        <taxon>Jiangellales</taxon>
        <taxon>Jiangellaceae</taxon>
        <taxon>Phytoactinopolyspora</taxon>
    </lineage>
</organism>